<protein>
    <submittedName>
        <fullName evidence="1">Uncharacterized protein</fullName>
    </submittedName>
</protein>
<accession>A0ABW8J5D3</accession>
<gene>
    <name evidence="1" type="ORF">ISP25_10490</name>
</gene>
<sequence length="46" mass="5081">MAYSLAIVLIARIERAAIHGRTLQQVLPRQKKAAALWDAAALLLVR</sequence>
<dbReference type="Proteomes" id="UP001620339">
    <property type="component" value="Unassembled WGS sequence"/>
</dbReference>
<evidence type="ECO:0000313" key="2">
    <source>
        <dbReference type="Proteomes" id="UP001620339"/>
    </source>
</evidence>
<comment type="caution">
    <text evidence="1">The sequence shown here is derived from an EMBL/GenBank/DDBJ whole genome shotgun (WGS) entry which is preliminary data.</text>
</comment>
<organism evidence="1 2">
    <name type="scientific">Rhodanobacter hydrolyticus</name>
    <dbReference type="NCBI Taxonomy" id="2250595"/>
    <lineage>
        <taxon>Bacteria</taxon>
        <taxon>Pseudomonadati</taxon>
        <taxon>Pseudomonadota</taxon>
        <taxon>Gammaproteobacteria</taxon>
        <taxon>Lysobacterales</taxon>
        <taxon>Rhodanobacteraceae</taxon>
        <taxon>Rhodanobacter</taxon>
    </lineage>
</organism>
<dbReference type="RefSeq" id="WP_404613732.1">
    <property type="nucleotide sequence ID" value="NZ_JADIKK010000008.1"/>
</dbReference>
<evidence type="ECO:0000313" key="1">
    <source>
        <dbReference type="EMBL" id="MFK2877496.1"/>
    </source>
</evidence>
<proteinExistence type="predicted"/>
<dbReference type="EMBL" id="JADIKK010000008">
    <property type="protein sequence ID" value="MFK2877496.1"/>
    <property type="molecule type" value="Genomic_DNA"/>
</dbReference>
<keyword evidence="2" id="KW-1185">Reference proteome</keyword>
<reference evidence="1 2" key="1">
    <citation type="submission" date="2020-10" db="EMBL/GenBank/DDBJ databases">
        <title>Phylogeny of dyella-like bacteria.</title>
        <authorList>
            <person name="Fu J."/>
        </authorList>
    </citation>
    <scope>NUCLEOTIDE SEQUENCE [LARGE SCALE GENOMIC DNA]</scope>
    <source>
        <strain evidence="1 2">KACC 19113</strain>
    </source>
</reference>
<name>A0ABW8J5D3_9GAMM</name>